<name>X1FS60_9ZZZZ</name>
<gene>
    <name evidence="1" type="ORF">S03H2_39356</name>
</gene>
<dbReference type="AlphaFoldDB" id="X1FS60"/>
<proteinExistence type="predicted"/>
<dbReference type="InterPro" id="IPR024930">
    <property type="entry name" value="Skp_dom_sf"/>
</dbReference>
<organism evidence="1">
    <name type="scientific">marine sediment metagenome</name>
    <dbReference type="NCBI Taxonomy" id="412755"/>
    <lineage>
        <taxon>unclassified sequences</taxon>
        <taxon>metagenomes</taxon>
        <taxon>ecological metagenomes</taxon>
    </lineage>
</organism>
<accession>X1FS60</accession>
<sequence>MKQFPLILAIFVVLIFAAESKTGVVDSDRIFNQYQATAAANIELNDFIKTQRDSAATMRQGIENIKAELDYH</sequence>
<dbReference type="EMBL" id="BARU01024323">
    <property type="protein sequence ID" value="GAH48491.1"/>
    <property type="molecule type" value="Genomic_DNA"/>
</dbReference>
<comment type="caution">
    <text evidence="1">The sequence shown here is derived from an EMBL/GenBank/DDBJ whole genome shotgun (WGS) entry which is preliminary data.</text>
</comment>
<dbReference type="Gene3D" id="3.30.910.20">
    <property type="entry name" value="Skp domain"/>
    <property type="match status" value="1"/>
</dbReference>
<dbReference type="SUPFAM" id="SSF111384">
    <property type="entry name" value="OmpH-like"/>
    <property type="match status" value="1"/>
</dbReference>
<evidence type="ECO:0000313" key="1">
    <source>
        <dbReference type="EMBL" id="GAH48491.1"/>
    </source>
</evidence>
<reference evidence="1" key="1">
    <citation type="journal article" date="2014" name="Front. Microbiol.">
        <title>High frequency of phylogenetically diverse reductive dehalogenase-homologous genes in deep subseafloor sedimentary metagenomes.</title>
        <authorList>
            <person name="Kawai M."/>
            <person name="Futagami T."/>
            <person name="Toyoda A."/>
            <person name="Takaki Y."/>
            <person name="Nishi S."/>
            <person name="Hori S."/>
            <person name="Arai W."/>
            <person name="Tsubouchi T."/>
            <person name="Morono Y."/>
            <person name="Uchiyama I."/>
            <person name="Ito T."/>
            <person name="Fujiyama A."/>
            <person name="Inagaki F."/>
            <person name="Takami H."/>
        </authorList>
    </citation>
    <scope>NUCLEOTIDE SEQUENCE</scope>
    <source>
        <strain evidence="1">Expedition CK06-06</strain>
    </source>
</reference>
<protein>
    <submittedName>
        <fullName evidence="1">Uncharacterized protein</fullName>
    </submittedName>
</protein>